<organism evidence="6 7">
    <name type="scientific">Helicobacter apodemus</name>
    <dbReference type="NCBI Taxonomy" id="135569"/>
    <lineage>
        <taxon>Bacteria</taxon>
        <taxon>Pseudomonadati</taxon>
        <taxon>Campylobacterota</taxon>
        <taxon>Epsilonproteobacteria</taxon>
        <taxon>Campylobacterales</taxon>
        <taxon>Helicobacteraceae</taxon>
        <taxon>Helicobacter</taxon>
    </lineage>
</organism>
<dbReference type="Proteomes" id="UP000029920">
    <property type="component" value="Unassembled WGS sequence"/>
</dbReference>
<keyword evidence="7" id="KW-1185">Reference proteome</keyword>
<dbReference type="CDD" id="cd04465">
    <property type="entry name" value="S1_RPS1_repeat_ec2_hs2"/>
    <property type="match status" value="1"/>
</dbReference>
<evidence type="ECO:0000256" key="1">
    <source>
        <dbReference type="ARBA" id="ARBA00006767"/>
    </source>
</evidence>
<dbReference type="InterPro" id="IPR050437">
    <property type="entry name" value="Ribos_protein_bS1-like"/>
</dbReference>
<dbReference type="AlphaFoldDB" id="A0A4U8UF66"/>
<dbReference type="GO" id="GO:0022627">
    <property type="term" value="C:cytosolic small ribosomal subunit"/>
    <property type="evidence" value="ECO:0007669"/>
    <property type="project" value="TreeGrafter"/>
</dbReference>
<comment type="caution">
    <text evidence="6">The sequence shown here is derived from an EMBL/GenBank/DDBJ whole genome shotgun (WGS) entry which is preliminary data.</text>
</comment>
<evidence type="ECO:0000259" key="5">
    <source>
        <dbReference type="PROSITE" id="PS50126"/>
    </source>
</evidence>
<dbReference type="EMBL" id="JRPC02000004">
    <property type="protein sequence ID" value="TLE16722.1"/>
    <property type="molecule type" value="Genomic_DNA"/>
</dbReference>
<dbReference type="PRINTS" id="PR00681">
    <property type="entry name" value="RIBOSOMALS1"/>
</dbReference>
<dbReference type="SUPFAM" id="SSF50249">
    <property type="entry name" value="Nucleic acid-binding proteins"/>
    <property type="match status" value="6"/>
</dbReference>
<proteinExistence type="inferred from homology"/>
<dbReference type="PANTHER" id="PTHR10724">
    <property type="entry name" value="30S RIBOSOMAL PROTEIN S1"/>
    <property type="match status" value="1"/>
</dbReference>
<evidence type="ECO:0000256" key="2">
    <source>
        <dbReference type="ARBA" id="ARBA00022980"/>
    </source>
</evidence>
<dbReference type="InterPro" id="IPR003029">
    <property type="entry name" value="S1_domain"/>
</dbReference>
<evidence type="ECO:0000313" key="6">
    <source>
        <dbReference type="EMBL" id="TLE16722.1"/>
    </source>
</evidence>
<feature type="domain" description="S1 motif" evidence="5">
    <location>
        <begin position="196"/>
        <end position="264"/>
    </location>
</feature>
<comment type="function">
    <text evidence="4">Binds mRNA; thus facilitating recognition of the initiation point. It is needed to translate mRNA with a short Shine-Dalgarno (SD) purine-rich sequence.</text>
</comment>
<gene>
    <name evidence="6" type="ORF">LS72_002145</name>
</gene>
<sequence length="551" mass="62754">MQELEKIEIEEDFASMFEQYEKKENEKVSQGEIVAIEGNCVIIAVPGEKKEGNISIEEIKDSEGNLFFKVGELLPIVITGKKNEQPIVSYKKAIRKEKIAKYIKDLGENYKDKIIEGVVIRKNKGGYIVESDGIEFFMPKFGAAFKDGSKVEGKFIKACIVNVKPEEDSIIISRKRLFEIENSTKKDAIDNLLKQEGILEGKVKKITSFGMFVDVNGVEGLVHYTEISYKGPVNPSKLYKEEDVVPIKVLSYDKEKRRLALSIKETTEDPWREIEKELEVGDAIKVTVSNIEPYGVFVDLGNDIEGFLHISEISWNKNIQNPEEFLKTGQEIDVEVIEINTKERRLRVSLKNLLDKPFDKFAKKYKEGDILKGCVATLTDFGAFIKLDNIDGLLHNEDAYWNKNEKCKDLMKVGEEIEVKIAKIDRKKERISLTRRGIIASPVEEFAKKYSIDSEISGIVRDIKDFGIFIKIDDEVDALIRNEDLPPLKKEEIQVGDSINGVISLLDCANNKIRVSIKRLEKQKEKAKLKDFNDNVDNKMTLGDIIKDRIS</sequence>
<dbReference type="Pfam" id="PF00575">
    <property type="entry name" value="S1"/>
    <property type="match status" value="4"/>
</dbReference>
<dbReference type="GO" id="GO:0003729">
    <property type="term" value="F:mRNA binding"/>
    <property type="evidence" value="ECO:0007669"/>
    <property type="project" value="TreeGrafter"/>
</dbReference>
<dbReference type="NCBIfam" id="NF004956">
    <property type="entry name" value="PRK06299.1-6"/>
    <property type="match status" value="1"/>
</dbReference>
<feature type="domain" description="S1 motif" evidence="5">
    <location>
        <begin position="368"/>
        <end position="436"/>
    </location>
</feature>
<dbReference type="InterPro" id="IPR035104">
    <property type="entry name" value="Ribosomal_protein_S1-like"/>
</dbReference>
<evidence type="ECO:0000313" key="7">
    <source>
        <dbReference type="Proteomes" id="UP000029920"/>
    </source>
</evidence>
<dbReference type="FunFam" id="2.40.50.140:FF:000103">
    <property type="entry name" value="protein RRP5 homolog"/>
    <property type="match status" value="2"/>
</dbReference>
<accession>A0A4U8UF66</accession>
<evidence type="ECO:0000256" key="4">
    <source>
        <dbReference type="ARBA" id="ARBA00025604"/>
    </source>
</evidence>
<dbReference type="SMART" id="SM00316">
    <property type="entry name" value="S1"/>
    <property type="match status" value="6"/>
</dbReference>
<evidence type="ECO:0000256" key="3">
    <source>
        <dbReference type="ARBA" id="ARBA00023274"/>
    </source>
</evidence>
<dbReference type="InterPro" id="IPR012340">
    <property type="entry name" value="NA-bd_OB-fold"/>
</dbReference>
<dbReference type="GO" id="GO:0003735">
    <property type="term" value="F:structural constituent of ribosome"/>
    <property type="evidence" value="ECO:0007669"/>
    <property type="project" value="TreeGrafter"/>
</dbReference>
<comment type="similarity">
    <text evidence="1">Belongs to the bacterial ribosomal protein bS1 family.</text>
</comment>
<feature type="domain" description="S1 motif" evidence="5">
    <location>
        <begin position="281"/>
        <end position="351"/>
    </location>
</feature>
<reference evidence="6 7" key="1">
    <citation type="journal article" date="2014" name="Genome Announc.">
        <title>Draft genome sequences of eight enterohepatic helicobacter species isolated from both laboratory and wild rodents.</title>
        <authorList>
            <person name="Sheh A."/>
            <person name="Shen Z."/>
            <person name="Fox J.G."/>
        </authorList>
    </citation>
    <scope>NUCLEOTIDE SEQUENCE [LARGE SCALE GENOMIC DNA]</scope>
    <source>
        <strain evidence="6 7">MIT-03-7007</strain>
    </source>
</reference>
<dbReference type="Gene3D" id="2.40.50.140">
    <property type="entry name" value="Nucleic acid-binding proteins"/>
    <property type="match status" value="5"/>
</dbReference>
<keyword evidence="3" id="KW-0687">Ribonucleoprotein</keyword>
<name>A0A4U8UF66_9HELI</name>
<protein>
    <submittedName>
        <fullName evidence="6">30S ribosomal protein S1</fullName>
    </submittedName>
</protein>
<dbReference type="PROSITE" id="PS50126">
    <property type="entry name" value="S1"/>
    <property type="match status" value="4"/>
</dbReference>
<dbReference type="GO" id="GO:0006412">
    <property type="term" value="P:translation"/>
    <property type="evidence" value="ECO:0007669"/>
    <property type="project" value="TreeGrafter"/>
</dbReference>
<feature type="domain" description="S1 motif" evidence="5">
    <location>
        <begin position="453"/>
        <end position="518"/>
    </location>
</feature>
<keyword evidence="2 6" id="KW-0689">Ribosomal protein</keyword>
<dbReference type="PANTHER" id="PTHR10724:SF7">
    <property type="entry name" value="SMALL RIBOSOMAL SUBUNIT PROTEIN BS1C"/>
    <property type="match status" value="1"/>
</dbReference>